<reference evidence="6 7" key="1">
    <citation type="submission" date="2011-02" db="EMBL/GenBank/DDBJ databases">
        <authorList>
            <person name="Nelson K.E."/>
            <person name="Sutton G."/>
            <person name="Torralba M."/>
            <person name="Durkin S."/>
            <person name="Harkins D."/>
            <person name="Montgomery R."/>
            <person name="Ziemer C."/>
            <person name="Klaassens E."/>
            <person name="Ocuiv P."/>
            <person name="Morrison M."/>
        </authorList>
    </citation>
    <scope>NUCLEOTIDE SEQUENCE [LARGE SCALE GENOMIC DNA]</scope>
    <source>
        <strain evidence="6 7">8</strain>
    </source>
</reference>
<feature type="binding site" evidence="4">
    <location>
        <position position="272"/>
    </location>
    <ligand>
        <name>S-adenosyl-L-methionine</name>
        <dbReference type="ChEBI" id="CHEBI:59789"/>
    </ligand>
</feature>
<feature type="active site" description="Nucleophile" evidence="4">
    <location>
        <position position="347"/>
    </location>
</feature>
<dbReference type="STRING" id="246199.CUS_4544"/>
<dbReference type="AlphaFoldDB" id="E9SCA4"/>
<gene>
    <name evidence="6" type="primary">rumA</name>
    <name evidence="6" type="ORF">CUS_4544</name>
</gene>
<evidence type="ECO:0000313" key="7">
    <source>
        <dbReference type="Proteomes" id="UP000004259"/>
    </source>
</evidence>
<organism evidence="6 7">
    <name type="scientific">Ruminococcus albus 8</name>
    <dbReference type="NCBI Taxonomy" id="246199"/>
    <lineage>
        <taxon>Bacteria</taxon>
        <taxon>Bacillati</taxon>
        <taxon>Bacillota</taxon>
        <taxon>Clostridia</taxon>
        <taxon>Eubacteriales</taxon>
        <taxon>Oscillospiraceae</taxon>
        <taxon>Ruminococcus</taxon>
    </lineage>
</organism>
<dbReference type="Proteomes" id="UP000004259">
    <property type="component" value="Unassembled WGS sequence"/>
</dbReference>
<dbReference type="RefSeq" id="WP_002849586.1">
    <property type="nucleotide sequence ID" value="NZ_ADKM02000078.1"/>
</dbReference>
<evidence type="ECO:0000313" key="6">
    <source>
        <dbReference type="EMBL" id="EGC03086.1"/>
    </source>
</evidence>
<dbReference type="GO" id="GO:0070475">
    <property type="term" value="P:rRNA base methylation"/>
    <property type="evidence" value="ECO:0007669"/>
    <property type="project" value="TreeGrafter"/>
</dbReference>
<dbReference type="PANTHER" id="PTHR11061">
    <property type="entry name" value="RNA M5U METHYLTRANSFERASE"/>
    <property type="match status" value="1"/>
</dbReference>
<sequence length="397" mass="44222">MSNKIMTDKQTGEKHCRCFKRCGGCQLDEPYKDQLERKQQKADRMLSKFAPVNRILPMEKPYNYRCKVQNIYGLDRSKRIISGVYQSSGQKIVAVDDCFLEDERAAPIVRSVKKLMKDMRIPPYDIRSGRGILRHTLIRTSRSTGQVMLVLVTAGAMLPAKNNLVKAMRAAHPEITTIVQNICPDGMPLTLGERDIVLFGKGYIEDELCGCRFRISPASFYQVNPLQTEKLYSCAVEAAGISEGVRVIDAYCGTGTIGIICAKNGAEVTGVELNKSACRDAHKNAELNGLENIKFCNDDAGKFMQAMASKGEGCDVLIMDPPRAGASREFIGCAGRLAPQKIVYVSCKIETLERDLKAFRREGYKVTYIQPVDMFPHTMGIETVCLLERNGEKNEAH</sequence>
<dbReference type="FunFam" id="2.40.50.1070:FF:000003">
    <property type="entry name" value="23S rRNA (Uracil-5-)-methyltransferase RumA"/>
    <property type="match status" value="1"/>
</dbReference>
<dbReference type="GO" id="GO:0070041">
    <property type="term" value="F:rRNA (uridine-C5-)-methyltransferase activity"/>
    <property type="evidence" value="ECO:0007669"/>
    <property type="project" value="TreeGrafter"/>
</dbReference>
<feature type="active site" evidence="5">
    <location>
        <position position="347"/>
    </location>
</feature>
<dbReference type="NCBIfam" id="TIGR00479">
    <property type="entry name" value="rumA"/>
    <property type="match status" value="1"/>
</dbReference>
<comment type="caution">
    <text evidence="6">The sequence shown here is derived from an EMBL/GenBank/DDBJ whole genome shotgun (WGS) entry which is preliminary data.</text>
</comment>
<dbReference type="FunFam" id="3.40.50.150:FF:000009">
    <property type="entry name" value="23S rRNA (Uracil(1939)-C(5))-methyltransferase RlmD"/>
    <property type="match status" value="1"/>
</dbReference>
<accession>E9SCA4</accession>
<dbReference type="InterPro" id="IPR030390">
    <property type="entry name" value="MeTrfase_TrmA_AS"/>
</dbReference>
<dbReference type="CDD" id="cd02440">
    <property type="entry name" value="AdoMet_MTases"/>
    <property type="match status" value="1"/>
</dbReference>
<evidence type="ECO:0000256" key="4">
    <source>
        <dbReference type="PROSITE-ProRule" id="PRU01024"/>
    </source>
</evidence>
<dbReference type="Pfam" id="PF05958">
    <property type="entry name" value="tRNA_U5-meth_tr"/>
    <property type="match status" value="1"/>
</dbReference>
<keyword evidence="7" id="KW-1185">Reference proteome</keyword>
<keyword evidence="3 4" id="KW-0949">S-adenosyl-L-methionine</keyword>
<feature type="binding site" evidence="4">
    <location>
        <position position="251"/>
    </location>
    <ligand>
        <name>S-adenosyl-L-methionine</name>
        <dbReference type="ChEBI" id="CHEBI:59789"/>
    </ligand>
</feature>
<evidence type="ECO:0000256" key="1">
    <source>
        <dbReference type="ARBA" id="ARBA00022603"/>
    </source>
</evidence>
<dbReference type="OrthoDB" id="9804590at2"/>
<protein>
    <submittedName>
        <fullName evidence="6">23S rRNA (Uracil-5-)-methyltransferase RumA</fullName>
        <ecNumber evidence="6">2.1.1.-</ecNumber>
    </submittedName>
</protein>
<dbReference type="EMBL" id="ADKM02000078">
    <property type="protein sequence ID" value="EGC03086.1"/>
    <property type="molecule type" value="Genomic_DNA"/>
</dbReference>
<keyword evidence="2 4" id="KW-0808">Transferase</keyword>
<dbReference type="PANTHER" id="PTHR11061:SF30">
    <property type="entry name" value="TRNA (URACIL(54)-C(5))-METHYLTRANSFERASE"/>
    <property type="match status" value="1"/>
</dbReference>
<dbReference type="PROSITE" id="PS01230">
    <property type="entry name" value="TRMA_1"/>
    <property type="match status" value="1"/>
</dbReference>
<dbReference type="PROSITE" id="PS51687">
    <property type="entry name" value="SAM_MT_RNA_M5U"/>
    <property type="match status" value="1"/>
</dbReference>
<dbReference type="eggNOG" id="COG2265">
    <property type="taxonomic scope" value="Bacteria"/>
</dbReference>
<feature type="binding site" evidence="4">
    <location>
        <position position="320"/>
    </location>
    <ligand>
        <name>S-adenosyl-L-methionine</name>
        <dbReference type="ChEBI" id="CHEBI:59789"/>
    </ligand>
</feature>
<dbReference type="Gene3D" id="3.40.50.150">
    <property type="entry name" value="Vaccinia Virus protein VP39"/>
    <property type="match status" value="1"/>
</dbReference>
<feature type="binding site" evidence="4">
    <location>
        <position position="222"/>
    </location>
    <ligand>
        <name>S-adenosyl-L-methionine</name>
        <dbReference type="ChEBI" id="CHEBI:59789"/>
    </ligand>
</feature>
<keyword evidence="1 4" id="KW-0489">Methyltransferase</keyword>
<dbReference type="EC" id="2.1.1.-" evidence="6"/>
<name>E9SCA4_RUMAL</name>
<proteinExistence type="inferred from homology"/>
<evidence type="ECO:0000256" key="3">
    <source>
        <dbReference type="ARBA" id="ARBA00022691"/>
    </source>
</evidence>
<dbReference type="InterPro" id="IPR029063">
    <property type="entry name" value="SAM-dependent_MTases_sf"/>
</dbReference>
<dbReference type="SUPFAM" id="SSF53335">
    <property type="entry name" value="S-adenosyl-L-methionine-dependent methyltransferases"/>
    <property type="match status" value="1"/>
</dbReference>
<dbReference type="InterPro" id="IPR010280">
    <property type="entry name" value="U5_MeTrfase_fam"/>
</dbReference>
<dbReference type="Gene3D" id="2.40.50.1070">
    <property type="match status" value="1"/>
</dbReference>
<evidence type="ECO:0000256" key="5">
    <source>
        <dbReference type="PROSITE-ProRule" id="PRU10015"/>
    </source>
</evidence>
<evidence type="ECO:0000256" key="2">
    <source>
        <dbReference type="ARBA" id="ARBA00022679"/>
    </source>
</evidence>
<comment type="similarity">
    <text evidence="4">Belongs to the class I-like SAM-binding methyltransferase superfamily. RNA M5U methyltransferase family.</text>
</comment>